<dbReference type="PROSITE" id="PS01047">
    <property type="entry name" value="HMA_1"/>
    <property type="match status" value="1"/>
</dbReference>
<dbReference type="Proteomes" id="UP000280066">
    <property type="component" value="Unassembled WGS sequence"/>
</dbReference>
<dbReference type="OrthoDB" id="1521937at2"/>
<dbReference type="InterPro" id="IPR036163">
    <property type="entry name" value="HMA_dom_sf"/>
</dbReference>
<dbReference type="InterPro" id="IPR006121">
    <property type="entry name" value="HMA_dom"/>
</dbReference>
<evidence type="ECO:0000313" key="5">
    <source>
        <dbReference type="Proteomes" id="UP000280066"/>
    </source>
</evidence>
<dbReference type="PANTHER" id="PTHR46594:SF4">
    <property type="entry name" value="P-TYPE CATION-TRANSPORTING ATPASE"/>
    <property type="match status" value="1"/>
</dbReference>
<comment type="caution">
    <text evidence="4">The sequence shown here is derived from an EMBL/GenBank/DDBJ whole genome shotgun (WGS) entry which is preliminary data.</text>
</comment>
<dbReference type="EMBL" id="RWIS01000016">
    <property type="protein sequence ID" value="RSK24515.1"/>
    <property type="molecule type" value="Genomic_DNA"/>
</dbReference>
<keyword evidence="1" id="KW-0479">Metal-binding</keyword>
<gene>
    <name evidence="4" type="ORF">EI290_19385</name>
</gene>
<dbReference type="Pfam" id="PF00403">
    <property type="entry name" value="HMA"/>
    <property type="match status" value="1"/>
</dbReference>
<dbReference type="GO" id="GO:0046872">
    <property type="term" value="F:metal ion binding"/>
    <property type="evidence" value="ECO:0007669"/>
    <property type="project" value="UniProtKB-KW"/>
</dbReference>
<dbReference type="AlphaFoldDB" id="A0A428IZH7"/>
<dbReference type="CDD" id="cd00371">
    <property type="entry name" value="HMA"/>
    <property type="match status" value="1"/>
</dbReference>
<dbReference type="SUPFAM" id="SSF55008">
    <property type="entry name" value="HMA, heavy metal-associated domain"/>
    <property type="match status" value="1"/>
</dbReference>
<organism evidence="4 5">
    <name type="scientific">Hymenobacter metallilatus</name>
    <dbReference type="NCBI Taxonomy" id="2493666"/>
    <lineage>
        <taxon>Bacteria</taxon>
        <taxon>Pseudomonadati</taxon>
        <taxon>Bacteroidota</taxon>
        <taxon>Cytophagia</taxon>
        <taxon>Cytophagales</taxon>
        <taxon>Hymenobacteraceae</taxon>
        <taxon>Hymenobacter</taxon>
    </lineage>
</organism>
<evidence type="ECO:0000259" key="3">
    <source>
        <dbReference type="PROSITE" id="PS50846"/>
    </source>
</evidence>
<dbReference type="InterPro" id="IPR017969">
    <property type="entry name" value="Heavy-metal-associated_CS"/>
</dbReference>
<dbReference type="PANTHER" id="PTHR46594">
    <property type="entry name" value="P-TYPE CATION-TRANSPORTING ATPASE"/>
    <property type="match status" value="1"/>
</dbReference>
<dbReference type="RefSeq" id="WP_125433327.1">
    <property type="nucleotide sequence ID" value="NZ_RWIS01000016.1"/>
</dbReference>
<feature type="chain" id="PRO_5019573619" evidence="2">
    <location>
        <begin position="27"/>
        <end position="121"/>
    </location>
</feature>
<keyword evidence="2" id="KW-0732">Signal</keyword>
<dbReference type="FunFam" id="3.30.70.100:FF:000001">
    <property type="entry name" value="ATPase copper transporting beta"/>
    <property type="match status" value="1"/>
</dbReference>
<protein>
    <submittedName>
        <fullName evidence="4">Heavy-metal-associated domain-containing protein</fullName>
    </submittedName>
</protein>
<dbReference type="PRINTS" id="PR00946">
    <property type="entry name" value="HGSCAVENGER"/>
</dbReference>
<evidence type="ECO:0000313" key="4">
    <source>
        <dbReference type="EMBL" id="RSK24515.1"/>
    </source>
</evidence>
<feature type="domain" description="HMA" evidence="3">
    <location>
        <begin position="47"/>
        <end position="113"/>
    </location>
</feature>
<keyword evidence="5" id="KW-1185">Reference proteome</keyword>
<accession>A0A428IZH7</accession>
<proteinExistence type="predicted"/>
<dbReference type="InterPro" id="IPR001802">
    <property type="entry name" value="MerP/CopZ"/>
</dbReference>
<evidence type="ECO:0000256" key="2">
    <source>
        <dbReference type="SAM" id="SignalP"/>
    </source>
</evidence>
<name>A0A428IZH7_9BACT</name>
<reference evidence="4 5" key="1">
    <citation type="submission" date="2018-12" db="EMBL/GenBank/DDBJ databases">
        <authorList>
            <person name="Feng G."/>
            <person name="Zhu H."/>
        </authorList>
    </citation>
    <scope>NUCLEOTIDE SEQUENCE [LARGE SCALE GENOMIC DNA]</scope>
    <source>
        <strain evidence="4 5">9PBR-2</strain>
    </source>
</reference>
<sequence>MFAFNASKSVLLGALFTLSLATTACGQQTPSQAAPAAKTPAQLVGYTTATLPIEGMSCGSCVSNVKQTLKGLDGISTVAVSLEQRTATVAYDPQKVKPEQIQAAVNAKGYKAGALTTVTGK</sequence>
<feature type="signal peptide" evidence="2">
    <location>
        <begin position="1"/>
        <end position="26"/>
    </location>
</feature>
<evidence type="ECO:0000256" key="1">
    <source>
        <dbReference type="ARBA" id="ARBA00022723"/>
    </source>
</evidence>
<dbReference type="Gene3D" id="3.30.70.100">
    <property type="match status" value="1"/>
</dbReference>
<dbReference type="PROSITE" id="PS50846">
    <property type="entry name" value="HMA_2"/>
    <property type="match status" value="1"/>
</dbReference>